<keyword evidence="2" id="KW-0378">Hydrolase</keyword>
<dbReference type="Gene3D" id="3.40.50.1820">
    <property type="entry name" value="alpha/beta hydrolase"/>
    <property type="match status" value="1"/>
</dbReference>
<feature type="region of interest" description="Disordered" evidence="1">
    <location>
        <begin position="1"/>
        <end position="20"/>
    </location>
</feature>
<comment type="caution">
    <text evidence="2">The sequence shown here is derived from an EMBL/GenBank/DDBJ whole genome shotgun (WGS) entry which is preliminary data.</text>
</comment>
<gene>
    <name evidence="2" type="ORF">ACFOYY_39850</name>
</gene>
<accession>A0ABV8FEC5</accession>
<evidence type="ECO:0000256" key="1">
    <source>
        <dbReference type="SAM" id="MobiDB-lite"/>
    </source>
</evidence>
<protein>
    <submittedName>
        <fullName evidence="2">Alpha/beta fold hydrolase</fullName>
    </submittedName>
</protein>
<dbReference type="Proteomes" id="UP001595698">
    <property type="component" value="Unassembled WGS sequence"/>
</dbReference>
<feature type="region of interest" description="Disordered" evidence="1">
    <location>
        <begin position="106"/>
        <end position="128"/>
    </location>
</feature>
<proteinExistence type="predicted"/>
<evidence type="ECO:0000313" key="2">
    <source>
        <dbReference type="EMBL" id="MFC3986340.1"/>
    </source>
</evidence>
<keyword evidence="3" id="KW-1185">Reference proteome</keyword>
<dbReference type="SUPFAM" id="SSF53474">
    <property type="entry name" value="alpha/beta-Hydrolases"/>
    <property type="match status" value="1"/>
</dbReference>
<reference evidence="3" key="1">
    <citation type="journal article" date="2019" name="Int. J. Syst. Evol. Microbiol.">
        <title>The Global Catalogue of Microorganisms (GCM) 10K type strain sequencing project: providing services to taxonomists for standard genome sequencing and annotation.</title>
        <authorList>
            <consortium name="The Broad Institute Genomics Platform"/>
            <consortium name="The Broad Institute Genome Sequencing Center for Infectious Disease"/>
            <person name="Wu L."/>
            <person name="Ma J."/>
        </authorList>
    </citation>
    <scope>NUCLEOTIDE SEQUENCE [LARGE SCALE GENOMIC DNA]</scope>
    <source>
        <strain evidence="3">TBRC 7912</strain>
    </source>
</reference>
<dbReference type="RefSeq" id="WP_386196513.1">
    <property type="nucleotide sequence ID" value="NZ_JBHSBC010000053.1"/>
</dbReference>
<dbReference type="GO" id="GO:0016787">
    <property type="term" value="F:hydrolase activity"/>
    <property type="evidence" value="ECO:0007669"/>
    <property type="project" value="UniProtKB-KW"/>
</dbReference>
<evidence type="ECO:0000313" key="3">
    <source>
        <dbReference type="Proteomes" id="UP001595698"/>
    </source>
</evidence>
<name>A0ABV8FEC5_9ACTN</name>
<dbReference type="EMBL" id="JBHSBC010000053">
    <property type="protein sequence ID" value="MFC3986340.1"/>
    <property type="molecule type" value="Genomic_DNA"/>
</dbReference>
<dbReference type="InterPro" id="IPR029058">
    <property type="entry name" value="AB_hydrolase_fold"/>
</dbReference>
<sequence length="128" mass="13432">MAGSLEGNPQSGLKAPSLRGAWPGRYPTGRLITEFRTPQPLWWEKLKAVSASTLLVGGGPSSHVSPDAPAGVCEIIGDCRLVTVEDAGHRVHSLKPEEFWSVTAPFLLTDNPGDGQADGLEEGGVTDG</sequence>
<organism evidence="2 3">
    <name type="scientific">Streptosporangium jomthongense</name>
    <dbReference type="NCBI Taxonomy" id="1193683"/>
    <lineage>
        <taxon>Bacteria</taxon>
        <taxon>Bacillati</taxon>
        <taxon>Actinomycetota</taxon>
        <taxon>Actinomycetes</taxon>
        <taxon>Streptosporangiales</taxon>
        <taxon>Streptosporangiaceae</taxon>
        <taxon>Streptosporangium</taxon>
    </lineage>
</organism>